<dbReference type="EMBL" id="KZ805445">
    <property type="protein sequence ID" value="PVH97113.1"/>
    <property type="molecule type" value="Genomic_DNA"/>
</dbReference>
<name>A0A2V1DHP1_9PLEO</name>
<feature type="non-terminal residue" evidence="2">
    <location>
        <position position="1"/>
    </location>
</feature>
<accession>A0A2V1DHP1</accession>
<dbReference type="Proteomes" id="UP000244855">
    <property type="component" value="Unassembled WGS sequence"/>
</dbReference>
<feature type="region of interest" description="Disordered" evidence="1">
    <location>
        <begin position="1"/>
        <end position="23"/>
    </location>
</feature>
<evidence type="ECO:0000256" key="1">
    <source>
        <dbReference type="SAM" id="MobiDB-lite"/>
    </source>
</evidence>
<proteinExistence type="predicted"/>
<gene>
    <name evidence="2" type="ORF">DM02DRAFT_685885</name>
</gene>
<organism evidence="2 3">
    <name type="scientific">Periconia macrospinosa</name>
    <dbReference type="NCBI Taxonomy" id="97972"/>
    <lineage>
        <taxon>Eukaryota</taxon>
        <taxon>Fungi</taxon>
        <taxon>Dikarya</taxon>
        <taxon>Ascomycota</taxon>
        <taxon>Pezizomycotina</taxon>
        <taxon>Dothideomycetes</taxon>
        <taxon>Pleosporomycetidae</taxon>
        <taxon>Pleosporales</taxon>
        <taxon>Massarineae</taxon>
        <taxon>Periconiaceae</taxon>
        <taxon>Periconia</taxon>
    </lineage>
</organism>
<protein>
    <submittedName>
        <fullName evidence="2">Uncharacterized protein</fullName>
    </submittedName>
</protein>
<evidence type="ECO:0000313" key="3">
    <source>
        <dbReference type="Proteomes" id="UP000244855"/>
    </source>
</evidence>
<sequence>LLSPTSQLRPVHPSPSTARRPTLPVVTPPAAMAAVDSFIVFLYANDFIPGDVPNLEGYTHMVLRHREENGFFQRDQSTNGHAGKQTINHADCQQVRTQQNNIDSSRPITFVQHIPDHRNEEIQRQSSVISPTQSHHEATESSHQMILYGSGQAPSDQLSNNTSLLVVPSKRARQQGDYLDGGDEHDDGLLGKRLRQDNNEAIVELPDDNNKTVTEQDAESALEIPIGVQIGEAILNEGVVYRLQHLINAFRKAPHAEANEAGGMFILRAKEYEYARVIESRMDHEGRMTSADYDRLLHEQGVEATMESRNKIRRIVGERRKWLQITKPYGRGILAHLPFANEES</sequence>
<dbReference type="AlphaFoldDB" id="A0A2V1DHP1"/>
<evidence type="ECO:0000313" key="2">
    <source>
        <dbReference type="EMBL" id="PVH97113.1"/>
    </source>
</evidence>
<reference evidence="2 3" key="1">
    <citation type="journal article" date="2018" name="Sci. Rep.">
        <title>Comparative genomics provides insights into the lifestyle and reveals functional heterogeneity of dark septate endophytic fungi.</title>
        <authorList>
            <person name="Knapp D.G."/>
            <person name="Nemeth J.B."/>
            <person name="Barry K."/>
            <person name="Hainaut M."/>
            <person name="Henrissat B."/>
            <person name="Johnson J."/>
            <person name="Kuo A."/>
            <person name="Lim J.H.P."/>
            <person name="Lipzen A."/>
            <person name="Nolan M."/>
            <person name="Ohm R.A."/>
            <person name="Tamas L."/>
            <person name="Grigoriev I.V."/>
            <person name="Spatafora J.W."/>
            <person name="Nagy L.G."/>
            <person name="Kovacs G.M."/>
        </authorList>
    </citation>
    <scope>NUCLEOTIDE SEQUENCE [LARGE SCALE GENOMIC DNA]</scope>
    <source>
        <strain evidence="2 3">DSE2036</strain>
    </source>
</reference>
<keyword evidence="3" id="KW-1185">Reference proteome</keyword>